<proteinExistence type="inferred from homology"/>
<dbReference type="PANTHER" id="PTHR16002:SF5">
    <property type="entry name" value="TRANSMEMBRANE PROTEIN 248"/>
    <property type="match status" value="1"/>
</dbReference>
<organism evidence="9 10">
    <name type="scientific">Eptatretus burgeri</name>
    <name type="common">Inshore hagfish</name>
    <dbReference type="NCBI Taxonomy" id="7764"/>
    <lineage>
        <taxon>Eukaryota</taxon>
        <taxon>Metazoa</taxon>
        <taxon>Chordata</taxon>
        <taxon>Craniata</taxon>
        <taxon>Vertebrata</taxon>
        <taxon>Cyclostomata</taxon>
        <taxon>Myxini</taxon>
        <taxon>Myxiniformes</taxon>
        <taxon>Myxinidae</taxon>
        <taxon>Eptatretinae</taxon>
        <taxon>Eptatretus</taxon>
    </lineage>
</organism>
<accession>A0A8C4Q648</accession>
<feature type="domain" description="TMEM248/TMEM219" evidence="8">
    <location>
        <begin position="15"/>
        <end position="218"/>
    </location>
</feature>
<feature type="transmembrane region" description="Helical" evidence="7">
    <location>
        <begin position="20"/>
        <end position="42"/>
    </location>
</feature>
<protein>
    <recommendedName>
        <fullName evidence="6">Transmembrane protein 248</fullName>
    </recommendedName>
</protein>
<evidence type="ECO:0000256" key="7">
    <source>
        <dbReference type="SAM" id="Phobius"/>
    </source>
</evidence>
<evidence type="ECO:0000259" key="8">
    <source>
        <dbReference type="Pfam" id="PF14940"/>
    </source>
</evidence>
<gene>
    <name evidence="9" type="primary">TMEM248</name>
</gene>
<dbReference type="GO" id="GO:0016020">
    <property type="term" value="C:membrane"/>
    <property type="evidence" value="ECO:0007669"/>
    <property type="project" value="UniProtKB-SubCell"/>
</dbReference>
<evidence type="ECO:0000256" key="2">
    <source>
        <dbReference type="ARBA" id="ARBA00022692"/>
    </source>
</evidence>
<dbReference type="GeneTree" id="ENSGT00940000153883"/>
<keyword evidence="2 7" id="KW-0812">Transmembrane</keyword>
<keyword evidence="3 7" id="KW-1133">Transmembrane helix</keyword>
<evidence type="ECO:0000313" key="10">
    <source>
        <dbReference type="Proteomes" id="UP000694388"/>
    </source>
</evidence>
<dbReference type="AlphaFoldDB" id="A0A8C4Q648"/>
<evidence type="ECO:0000256" key="4">
    <source>
        <dbReference type="ARBA" id="ARBA00023136"/>
    </source>
</evidence>
<sequence length="281" mass="31778">MRLSLHYLSLRLPMVNARPPLVMFMVTLSGFAIGFLSLGYFFKMREIKTPEVTQDWNMFLLHFNDLDFCMSENETLRFRGPNETSLSTSPTLNKSGPVNVSVMITLTLDPMKPFGGYSRNVTHLSATVYGYQIGLSGRDAQLEINMTFSLPSLWGSEDCLLRGQCQQIVFYNTCLTITAAQSAFPKNAVRCCTKCETVQHTSTSHIKHSCDGNDSDHVQGSIRKAFGKLKQRACRMLHELSQQLNCWDSSAQLNYPNTLTEKHLYIHINKGRVHLHQKEGS</sequence>
<reference evidence="9" key="2">
    <citation type="submission" date="2025-09" db="UniProtKB">
        <authorList>
            <consortium name="Ensembl"/>
        </authorList>
    </citation>
    <scope>IDENTIFICATION</scope>
</reference>
<comment type="subcellular location">
    <subcellularLocation>
        <location evidence="1">Membrane</location>
        <topology evidence="1">Multi-pass membrane protein</topology>
    </subcellularLocation>
</comment>
<dbReference type="PANTHER" id="PTHR16002">
    <property type="entry name" value="TRANSMEMBRANE PROTEIN 248-LIKE"/>
    <property type="match status" value="1"/>
</dbReference>
<dbReference type="Ensembl" id="ENSEBUT00000011156.1">
    <property type="protein sequence ID" value="ENSEBUP00000010606.1"/>
    <property type="gene ID" value="ENSEBUG00000006822.1"/>
</dbReference>
<dbReference type="Proteomes" id="UP000694388">
    <property type="component" value="Unplaced"/>
</dbReference>
<dbReference type="InterPro" id="IPR039587">
    <property type="entry name" value="TMEM248/TMEM219_dom"/>
</dbReference>
<name>A0A8C4Q648_EPTBU</name>
<dbReference type="InterPro" id="IPR039493">
    <property type="entry name" value="TMEM248/TMEM219"/>
</dbReference>
<evidence type="ECO:0000256" key="1">
    <source>
        <dbReference type="ARBA" id="ARBA00004141"/>
    </source>
</evidence>
<evidence type="ECO:0000256" key="6">
    <source>
        <dbReference type="ARBA" id="ARBA00039285"/>
    </source>
</evidence>
<evidence type="ECO:0000313" key="9">
    <source>
        <dbReference type="Ensembl" id="ENSEBUP00000010606.1"/>
    </source>
</evidence>
<comment type="similarity">
    <text evidence="5">Belongs to the TMEM248 family.</text>
</comment>
<evidence type="ECO:0000256" key="3">
    <source>
        <dbReference type="ARBA" id="ARBA00022989"/>
    </source>
</evidence>
<dbReference type="Pfam" id="PF14940">
    <property type="entry name" value="TMEM219"/>
    <property type="match status" value="1"/>
</dbReference>
<evidence type="ECO:0000256" key="5">
    <source>
        <dbReference type="ARBA" id="ARBA00038111"/>
    </source>
</evidence>
<keyword evidence="4 7" id="KW-0472">Membrane</keyword>
<keyword evidence="10" id="KW-1185">Reference proteome</keyword>
<reference evidence="9" key="1">
    <citation type="submission" date="2025-08" db="UniProtKB">
        <authorList>
            <consortium name="Ensembl"/>
        </authorList>
    </citation>
    <scope>IDENTIFICATION</scope>
</reference>